<dbReference type="NCBIfam" id="TIGR01167">
    <property type="entry name" value="LPXTG_anchor"/>
    <property type="match status" value="1"/>
</dbReference>
<evidence type="ECO:0000256" key="1">
    <source>
        <dbReference type="ARBA" id="ARBA00022512"/>
    </source>
</evidence>
<dbReference type="EMBL" id="PCVK01000096">
    <property type="protein sequence ID" value="PIQ71437.1"/>
    <property type="molecule type" value="Genomic_DNA"/>
</dbReference>
<keyword evidence="5" id="KW-0472">Membrane</keyword>
<evidence type="ECO:0000256" key="4">
    <source>
        <dbReference type="SAM" id="MobiDB-lite"/>
    </source>
</evidence>
<dbReference type="GO" id="GO:0030246">
    <property type="term" value="F:carbohydrate binding"/>
    <property type="evidence" value="ECO:0007669"/>
    <property type="project" value="InterPro"/>
</dbReference>
<evidence type="ECO:0000259" key="6">
    <source>
        <dbReference type="PROSITE" id="PS50847"/>
    </source>
</evidence>
<evidence type="ECO:0000256" key="3">
    <source>
        <dbReference type="ARBA" id="ARBA00023088"/>
    </source>
</evidence>
<name>A0A2H0KJL0_9BACT</name>
<feature type="transmembrane region" description="Helical" evidence="5">
    <location>
        <begin position="170"/>
        <end position="190"/>
    </location>
</feature>
<accession>A0A2H0KJL0</accession>
<keyword evidence="5" id="KW-1133">Transmembrane helix</keyword>
<evidence type="ECO:0000256" key="5">
    <source>
        <dbReference type="SAM" id="Phobius"/>
    </source>
</evidence>
<evidence type="ECO:0000313" key="7">
    <source>
        <dbReference type="EMBL" id="PIQ71437.1"/>
    </source>
</evidence>
<dbReference type="InterPro" id="IPR019931">
    <property type="entry name" value="LPXTG_anchor"/>
</dbReference>
<protein>
    <recommendedName>
        <fullName evidence="6">Gram-positive cocci surface proteins LPxTG domain-containing protein</fullName>
    </recommendedName>
</protein>
<organism evidence="7 8">
    <name type="scientific">Candidatus Roizmanbacteria bacterium CG11_big_fil_rev_8_21_14_0_20_37_16</name>
    <dbReference type="NCBI Taxonomy" id="1974857"/>
    <lineage>
        <taxon>Bacteria</taxon>
        <taxon>Candidatus Roizmaniibacteriota</taxon>
    </lineage>
</organism>
<dbReference type="SUPFAM" id="SSF49384">
    <property type="entry name" value="Carbohydrate-binding domain"/>
    <property type="match status" value="1"/>
</dbReference>
<sequence>MVNMKKTLLLIFVFLSFLIIPNSVSATIFDLIEPTGQLVRGQDVVFTINIDTEGESLSPSSVGMTYETQYLEYVSAAPGDTFTTVSADVQSDGKLIITGSGDPYSGAGTFAYVTFKLIATESGSTRLCVLFDITSATPTPGPTSTPGPGEPTSPPAPTALPKTGESNSTVQGAILASLFFVAAGVGLFVFKKT</sequence>
<evidence type="ECO:0000256" key="2">
    <source>
        <dbReference type="ARBA" id="ARBA00022525"/>
    </source>
</evidence>
<dbReference type="Proteomes" id="UP000229497">
    <property type="component" value="Unassembled WGS sequence"/>
</dbReference>
<feature type="region of interest" description="Disordered" evidence="4">
    <location>
        <begin position="138"/>
        <end position="165"/>
    </location>
</feature>
<feature type="compositionally biased region" description="Pro residues" evidence="4">
    <location>
        <begin position="139"/>
        <end position="158"/>
    </location>
</feature>
<keyword evidence="1" id="KW-0134">Cell wall</keyword>
<dbReference type="PROSITE" id="PS50847">
    <property type="entry name" value="GRAM_POS_ANCHORING"/>
    <property type="match status" value="1"/>
</dbReference>
<proteinExistence type="predicted"/>
<reference evidence="7 8" key="1">
    <citation type="submission" date="2017-09" db="EMBL/GenBank/DDBJ databases">
        <title>Depth-based differentiation of microbial function through sediment-hosted aquifers and enrichment of novel symbionts in the deep terrestrial subsurface.</title>
        <authorList>
            <person name="Probst A.J."/>
            <person name="Ladd B."/>
            <person name="Jarett J.K."/>
            <person name="Geller-Mcgrath D.E."/>
            <person name="Sieber C.M."/>
            <person name="Emerson J.B."/>
            <person name="Anantharaman K."/>
            <person name="Thomas B.C."/>
            <person name="Malmstrom R."/>
            <person name="Stieglmeier M."/>
            <person name="Klingl A."/>
            <person name="Woyke T."/>
            <person name="Ryan C.M."/>
            <person name="Banfield J.F."/>
        </authorList>
    </citation>
    <scope>NUCLEOTIDE SEQUENCE [LARGE SCALE GENOMIC DNA]</scope>
    <source>
        <strain evidence="7">CG11_big_fil_rev_8_21_14_0_20_37_16</strain>
    </source>
</reference>
<comment type="caution">
    <text evidence="7">The sequence shown here is derived from an EMBL/GenBank/DDBJ whole genome shotgun (WGS) entry which is preliminary data.</text>
</comment>
<keyword evidence="2" id="KW-0964">Secreted</keyword>
<feature type="domain" description="Gram-positive cocci surface proteins LPxTG" evidence="6">
    <location>
        <begin position="160"/>
        <end position="193"/>
    </location>
</feature>
<gene>
    <name evidence="7" type="ORF">COV87_03410</name>
</gene>
<evidence type="ECO:0000313" key="8">
    <source>
        <dbReference type="Proteomes" id="UP000229497"/>
    </source>
</evidence>
<keyword evidence="5" id="KW-0812">Transmembrane</keyword>
<dbReference type="InterPro" id="IPR008965">
    <property type="entry name" value="CBM2/CBM3_carb-bd_dom_sf"/>
</dbReference>
<dbReference type="Gene3D" id="2.60.40.680">
    <property type="match status" value="1"/>
</dbReference>
<keyword evidence="3" id="KW-0572">Peptidoglycan-anchor</keyword>
<dbReference type="AlphaFoldDB" id="A0A2H0KJL0"/>